<dbReference type="WBParaSite" id="SPAL_0000977450.1">
    <property type="protein sequence ID" value="SPAL_0000977450.1"/>
    <property type="gene ID" value="SPAL_0000977450"/>
</dbReference>
<dbReference type="AlphaFoldDB" id="A0A0N5BVB0"/>
<evidence type="ECO:0000313" key="2">
    <source>
        <dbReference type="WBParaSite" id="SPAL_0000977450.1"/>
    </source>
</evidence>
<reference evidence="2" key="1">
    <citation type="submission" date="2017-02" db="UniProtKB">
        <authorList>
            <consortium name="WormBaseParasite"/>
        </authorList>
    </citation>
    <scope>IDENTIFICATION</scope>
</reference>
<keyword evidence="1" id="KW-1185">Reference proteome</keyword>
<dbReference type="Proteomes" id="UP000046392">
    <property type="component" value="Unplaced"/>
</dbReference>
<protein>
    <submittedName>
        <fullName evidence="2">F-box domain-containing protein</fullName>
    </submittedName>
</protein>
<name>A0A0N5BVB0_STREA</name>
<organism evidence="1 2">
    <name type="scientific">Strongyloides papillosus</name>
    <name type="common">Intestinal threadworm</name>
    <dbReference type="NCBI Taxonomy" id="174720"/>
    <lineage>
        <taxon>Eukaryota</taxon>
        <taxon>Metazoa</taxon>
        <taxon>Ecdysozoa</taxon>
        <taxon>Nematoda</taxon>
        <taxon>Chromadorea</taxon>
        <taxon>Rhabditida</taxon>
        <taxon>Tylenchina</taxon>
        <taxon>Panagrolaimomorpha</taxon>
        <taxon>Strongyloidoidea</taxon>
        <taxon>Strongyloididae</taxon>
        <taxon>Strongyloides</taxon>
    </lineage>
</organism>
<sequence length="243" mass="29154">MDAEKKYVTHIMDIGLIRKKILGYLLNFKDIICIASTCWHLDQIINNEKIITYIFYEKWKINIEFRCICNNLRNLDVHEESKFEDYTFVKSVFLTNCEENKYEKSNRDIPICNNTVEISFIFQLLALRIEFLIRSLFNKFENFFCNKNAVDEIMRQLSNKNNATIHFKYFDVLDISLVTGRFLVIFTFAMKYGVKVTLCEETLLKLRYRYIYDALRIRNCSIEQCVRYCLGNLIFYIFVHMIV</sequence>
<proteinExistence type="predicted"/>
<accession>A0A0N5BVB0</accession>
<evidence type="ECO:0000313" key="1">
    <source>
        <dbReference type="Proteomes" id="UP000046392"/>
    </source>
</evidence>